<keyword evidence="3" id="KW-1185">Reference proteome</keyword>
<feature type="transmembrane region" description="Helical" evidence="1">
    <location>
        <begin position="48"/>
        <end position="70"/>
    </location>
</feature>
<name>C7NLR6_KYTSD</name>
<keyword evidence="1" id="KW-0812">Transmembrane</keyword>
<feature type="transmembrane region" description="Helical" evidence="1">
    <location>
        <begin position="466"/>
        <end position="488"/>
    </location>
</feature>
<keyword evidence="1" id="KW-1133">Transmembrane helix</keyword>
<dbReference type="AlphaFoldDB" id="C7NLR6"/>
<feature type="transmembrane region" description="Helical" evidence="1">
    <location>
        <begin position="424"/>
        <end position="446"/>
    </location>
</feature>
<feature type="transmembrane region" description="Helical" evidence="1">
    <location>
        <begin position="353"/>
        <end position="377"/>
    </location>
</feature>
<proteinExistence type="predicted"/>
<dbReference type="STRING" id="478801.Ksed_06700"/>
<gene>
    <name evidence="2" type="ordered locus">Ksed_06700</name>
</gene>
<evidence type="ECO:0000313" key="2">
    <source>
        <dbReference type="EMBL" id="ACV05732.1"/>
    </source>
</evidence>
<feature type="transmembrane region" description="Helical" evidence="1">
    <location>
        <begin position="263"/>
        <end position="281"/>
    </location>
</feature>
<evidence type="ECO:0000313" key="3">
    <source>
        <dbReference type="Proteomes" id="UP000006666"/>
    </source>
</evidence>
<dbReference type="HOGENOM" id="CLU_036785_2_0_11"/>
<feature type="transmembrane region" description="Helical" evidence="1">
    <location>
        <begin position="129"/>
        <end position="148"/>
    </location>
</feature>
<dbReference type="KEGG" id="kse:Ksed_06700"/>
<protein>
    <submittedName>
        <fullName evidence="2">Exporter of polyketide antibiotics</fullName>
    </submittedName>
</protein>
<feature type="transmembrane region" description="Helical" evidence="1">
    <location>
        <begin position="204"/>
        <end position="224"/>
    </location>
</feature>
<organism evidence="2 3">
    <name type="scientific">Kytococcus sedentarius (strain ATCC 14392 / DSM 20547 / JCM 11482 / CCUG 33030 / NBRC 15357 / NCTC 11040 / CCM 314 / 541)</name>
    <name type="common">Micrococcus sedentarius</name>
    <dbReference type="NCBI Taxonomy" id="478801"/>
    <lineage>
        <taxon>Bacteria</taxon>
        <taxon>Bacillati</taxon>
        <taxon>Actinomycetota</taxon>
        <taxon>Actinomycetes</taxon>
        <taxon>Micrococcales</taxon>
        <taxon>Kytococcaceae</taxon>
        <taxon>Kytococcus</taxon>
    </lineage>
</organism>
<keyword evidence="1" id="KW-0472">Membrane</keyword>
<accession>C7NLR6</accession>
<dbReference type="eggNOG" id="COG3559">
    <property type="taxonomic scope" value="Bacteria"/>
</dbReference>
<reference evidence="2 3" key="1">
    <citation type="journal article" date="2009" name="Stand. Genomic Sci.">
        <title>Complete genome sequence of Kytococcus sedentarius type strain (541).</title>
        <authorList>
            <person name="Sims D."/>
            <person name="Brettin T."/>
            <person name="Detter J.C."/>
            <person name="Han C."/>
            <person name="Lapidus A."/>
            <person name="Copeland A."/>
            <person name="Glavina Del Rio T."/>
            <person name="Nolan M."/>
            <person name="Chen F."/>
            <person name="Lucas S."/>
            <person name="Tice H."/>
            <person name="Cheng J.F."/>
            <person name="Bruce D."/>
            <person name="Goodwin L."/>
            <person name="Pitluck S."/>
            <person name="Ovchinnikova G."/>
            <person name="Pati A."/>
            <person name="Ivanova N."/>
            <person name="Mavrommatis K."/>
            <person name="Chen A."/>
            <person name="Palaniappan K."/>
            <person name="D'haeseleer P."/>
            <person name="Chain P."/>
            <person name="Bristow J."/>
            <person name="Eisen J.A."/>
            <person name="Markowitz V."/>
            <person name="Hugenholtz P."/>
            <person name="Schneider S."/>
            <person name="Goker M."/>
            <person name="Pukall R."/>
            <person name="Kyrpides N.C."/>
            <person name="Klenk H.P."/>
        </authorList>
    </citation>
    <scope>NUCLEOTIDE SEQUENCE [LARGE SCALE GENOMIC DNA]</scope>
    <source>
        <strain evidence="3">ATCC 14392 / DSM 20547 / JCM 11482 / CCUG 33030 / NBRC 15357 / NCTC 11040 / CCM 314 / 541</strain>
    </source>
</reference>
<dbReference type="Proteomes" id="UP000006666">
    <property type="component" value="Chromosome"/>
</dbReference>
<sequence length="496" mass="50701">MVTAVTASVADLYDDPAARELYAQTLGASPMTWALNGPAYDLHTVGGIAVYEVGFFGLLVLPAIGIHLAVSRTRRPEESGVVELVTATRVGRLAPLGAALMVVTGSVALSGVLSGVGLVVVGLPPGSSARYAIGIALLVLVHSGVGFVAAQICRGARASYMLALSAQLAMYLVRAVVDGLELSTTWATPMGWFAQIRPFGEQRVWPILALAALSAVFMALAVSLREHRDLGAGLLQERNGAPEASRALRSPAGLLWRTSRSSFGGWMAASLAWGVGLGLLARDMQALVDTNPALATFLGASEAPEKAMTAVGATILALAAAAMALQGVGQLVGEEQSGRLAALLATRTSRLNWWASAASVIALEVLAVLVMGGLALGGGTAMAIGDPGAVTSGIVACVAYIPAVLVLGAAGGLLFTVQPAAAHLGWVLLAWSAIVALLGDTLQLPSSVRQLSPLEHVGRVPVQDPQLAASAALSALAVLLVLAGGLALTRRDLRHN</sequence>
<evidence type="ECO:0000256" key="1">
    <source>
        <dbReference type="SAM" id="Phobius"/>
    </source>
</evidence>
<feature type="transmembrane region" description="Helical" evidence="1">
    <location>
        <begin position="98"/>
        <end position="123"/>
    </location>
</feature>
<feature type="transmembrane region" description="Helical" evidence="1">
    <location>
        <begin position="160"/>
        <end position="177"/>
    </location>
</feature>
<dbReference type="EMBL" id="CP001686">
    <property type="protein sequence ID" value="ACV05732.1"/>
    <property type="molecule type" value="Genomic_DNA"/>
</dbReference>
<feature type="transmembrane region" description="Helical" evidence="1">
    <location>
        <begin position="389"/>
        <end position="417"/>
    </location>
</feature>
<feature type="transmembrane region" description="Helical" evidence="1">
    <location>
        <begin position="307"/>
        <end position="332"/>
    </location>
</feature>